<organism evidence="2 3">
    <name type="scientific">Exserohilum turcicum (strain 28A)</name>
    <name type="common">Northern leaf blight fungus</name>
    <name type="synonym">Setosphaeria turcica</name>
    <dbReference type="NCBI Taxonomy" id="671987"/>
    <lineage>
        <taxon>Eukaryota</taxon>
        <taxon>Fungi</taxon>
        <taxon>Dikarya</taxon>
        <taxon>Ascomycota</taxon>
        <taxon>Pezizomycotina</taxon>
        <taxon>Dothideomycetes</taxon>
        <taxon>Pleosporomycetidae</taxon>
        <taxon>Pleosporales</taxon>
        <taxon>Pleosporineae</taxon>
        <taxon>Pleosporaceae</taxon>
        <taxon>Exserohilum</taxon>
    </lineage>
</organism>
<dbReference type="RefSeq" id="XP_008025934.1">
    <property type="nucleotide sequence ID" value="XM_008027743.1"/>
</dbReference>
<dbReference type="eggNOG" id="ENOG502S3E1">
    <property type="taxonomic scope" value="Eukaryota"/>
</dbReference>
<keyword evidence="1" id="KW-0677">Repeat</keyword>
<protein>
    <recommendedName>
        <fullName evidence="4">Pentatricopeptide repeat-containing protein</fullName>
    </recommendedName>
</protein>
<reference evidence="2 3" key="2">
    <citation type="journal article" date="2013" name="PLoS Genet.">
        <title>Comparative genome structure, secondary metabolite, and effector coding capacity across Cochliobolus pathogens.</title>
        <authorList>
            <person name="Condon B.J."/>
            <person name="Leng Y."/>
            <person name="Wu D."/>
            <person name="Bushley K.E."/>
            <person name="Ohm R.A."/>
            <person name="Otillar R."/>
            <person name="Martin J."/>
            <person name="Schackwitz W."/>
            <person name="Grimwood J."/>
            <person name="MohdZainudin N."/>
            <person name="Xue C."/>
            <person name="Wang R."/>
            <person name="Manning V.A."/>
            <person name="Dhillon B."/>
            <person name="Tu Z.J."/>
            <person name="Steffenson B.J."/>
            <person name="Salamov A."/>
            <person name="Sun H."/>
            <person name="Lowry S."/>
            <person name="LaButti K."/>
            <person name="Han J."/>
            <person name="Copeland A."/>
            <person name="Lindquist E."/>
            <person name="Barry K."/>
            <person name="Schmutz J."/>
            <person name="Baker S.E."/>
            <person name="Ciuffetti L.M."/>
            <person name="Grigoriev I.V."/>
            <person name="Zhong S."/>
            <person name="Turgeon B.G."/>
        </authorList>
    </citation>
    <scope>NUCLEOTIDE SEQUENCE [LARGE SCALE GENOMIC DNA]</scope>
    <source>
        <strain evidence="3">28A</strain>
    </source>
</reference>
<dbReference type="InterPro" id="IPR051222">
    <property type="entry name" value="PPR/CCM1_RNA-binding"/>
</dbReference>
<dbReference type="HOGENOM" id="CLU_384011_0_0_1"/>
<keyword evidence="3" id="KW-1185">Reference proteome</keyword>
<dbReference type="Proteomes" id="UP000016935">
    <property type="component" value="Unassembled WGS sequence"/>
</dbReference>
<dbReference type="PANTHER" id="PTHR47942:SF63">
    <property type="entry name" value="PENTATRICOPEPTIDE REPEAT-CONTAINING PROTEIN"/>
    <property type="match status" value="1"/>
</dbReference>
<dbReference type="PANTHER" id="PTHR47942">
    <property type="entry name" value="TETRATRICOPEPTIDE REPEAT (TPR)-LIKE SUPERFAMILY PROTEIN-RELATED"/>
    <property type="match status" value="1"/>
</dbReference>
<dbReference type="STRING" id="671987.R0KDR6"/>
<evidence type="ECO:0008006" key="4">
    <source>
        <dbReference type="Google" id="ProtNLM"/>
    </source>
</evidence>
<dbReference type="Gene3D" id="1.25.40.10">
    <property type="entry name" value="Tetratricopeptide repeat domain"/>
    <property type="match status" value="2"/>
</dbReference>
<evidence type="ECO:0000256" key="1">
    <source>
        <dbReference type="ARBA" id="ARBA00022737"/>
    </source>
</evidence>
<evidence type="ECO:0000313" key="2">
    <source>
        <dbReference type="EMBL" id="EOA86302.1"/>
    </source>
</evidence>
<dbReference type="GeneID" id="19401521"/>
<name>R0KDR6_EXST2</name>
<sequence>MPYPLHSVLSVPLFTHISSRNTDVHCAMGPDIAQIALCDTPSATIPRDFIDTQNALIALHDGCFAQRYALTRLNRLLRLANDTGGRDDSLRAPLWRAYLLAKAIDPRLLDRLSERAWDLLWSMQSVKSLSNRNRTAHLEQLCRDMEKVRTATTVGQRARYLESVFLSGRERDAIAKWEQDHVSGHSRRESPRAEHMEIGAKLHALAGNVDRSRNIMDRLFQLYPAWDTSVMMTVFRAHTSSGLQEHHHLAKKIYDKMKDQKGNSCTIEDYDAWLVGFLEARNLAYSKQVFRDMVKAGCLAASGNTERVKQVLKRLHLLYRLGTDISKMTSIALHAISVLPPVYHGHLFGDWMKLAVVEKTPEAAAQILDMMMKRGYRPETFHFNMLLRALIRTKETPNILKAENIGWRMIDAACKARERRPPPGVQTRSVNKHINVNGVDARTAQGVPTANVTTFALIMHHHAKSLQWEHVEYLVRQLKETSIEPNATIMNVIMDNKCRQGAYSEAWLVYKALTNPQEGSTGVFPNGASFRCLWKTLRLALGDHATRHDPGLPTPRELLKEMSAWWALSGSRYDADRFKMGLAGADSGAIASLIMHCFSYTQDLAGSLVALHVLRHKFSIFPTDKAAHILQRQMAWVDMARESESVRSQYFHSRSNKKNTERVVRVYNILLQQRLDRMNLKEGEYEKLTDEQIGDVGLNLLSEYVRVVLKRSYPPEIVEAMVDAARCAVGLPDLPTGDMDAFEVA</sequence>
<accession>R0KDR6</accession>
<proteinExistence type="predicted"/>
<dbReference type="OrthoDB" id="185373at2759"/>
<dbReference type="EMBL" id="KB908593">
    <property type="protein sequence ID" value="EOA86302.1"/>
    <property type="molecule type" value="Genomic_DNA"/>
</dbReference>
<gene>
    <name evidence="2" type="ORF">SETTUDRAFT_177210</name>
</gene>
<evidence type="ECO:0000313" key="3">
    <source>
        <dbReference type="Proteomes" id="UP000016935"/>
    </source>
</evidence>
<dbReference type="InterPro" id="IPR011990">
    <property type="entry name" value="TPR-like_helical_dom_sf"/>
</dbReference>
<reference evidence="2 3" key="1">
    <citation type="journal article" date="2012" name="PLoS Pathog.">
        <title>Diverse lifestyles and strategies of plant pathogenesis encoded in the genomes of eighteen Dothideomycetes fungi.</title>
        <authorList>
            <person name="Ohm R.A."/>
            <person name="Feau N."/>
            <person name="Henrissat B."/>
            <person name="Schoch C.L."/>
            <person name="Horwitz B.A."/>
            <person name="Barry K.W."/>
            <person name="Condon B.J."/>
            <person name="Copeland A.C."/>
            <person name="Dhillon B."/>
            <person name="Glaser F."/>
            <person name="Hesse C.N."/>
            <person name="Kosti I."/>
            <person name="LaButti K."/>
            <person name="Lindquist E.A."/>
            <person name="Lucas S."/>
            <person name="Salamov A.A."/>
            <person name="Bradshaw R.E."/>
            <person name="Ciuffetti L."/>
            <person name="Hamelin R.C."/>
            <person name="Kema G.H.J."/>
            <person name="Lawrence C."/>
            <person name="Scott J.A."/>
            <person name="Spatafora J.W."/>
            <person name="Turgeon B.G."/>
            <person name="de Wit P.J.G.M."/>
            <person name="Zhong S."/>
            <person name="Goodwin S.B."/>
            <person name="Grigoriev I.V."/>
        </authorList>
    </citation>
    <scope>NUCLEOTIDE SEQUENCE [LARGE SCALE GENOMIC DNA]</scope>
    <source>
        <strain evidence="3">28A</strain>
    </source>
</reference>
<dbReference type="AlphaFoldDB" id="R0KDR6"/>